<feature type="transmembrane region" description="Helical" evidence="1">
    <location>
        <begin position="485"/>
        <end position="505"/>
    </location>
</feature>
<feature type="transmembrane region" description="Helical" evidence="1">
    <location>
        <begin position="127"/>
        <end position="148"/>
    </location>
</feature>
<name>A0A4Q5J245_9ACTN</name>
<dbReference type="EMBL" id="SDPU01000023">
    <property type="protein sequence ID" value="RYU11529.1"/>
    <property type="molecule type" value="Genomic_DNA"/>
</dbReference>
<feature type="transmembrane region" description="Helical" evidence="1">
    <location>
        <begin position="335"/>
        <end position="359"/>
    </location>
</feature>
<evidence type="ECO:0000256" key="1">
    <source>
        <dbReference type="SAM" id="Phobius"/>
    </source>
</evidence>
<evidence type="ECO:0000313" key="2">
    <source>
        <dbReference type="EMBL" id="RYU11529.1"/>
    </source>
</evidence>
<feature type="transmembrane region" description="Helical" evidence="1">
    <location>
        <begin position="294"/>
        <end position="315"/>
    </location>
</feature>
<feature type="transmembrane region" description="Helical" evidence="1">
    <location>
        <begin position="380"/>
        <end position="407"/>
    </location>
</feature>
<keyword evidence="1" id="KW-0472">Membrane</keyword>
<protein>
    <recommendedName>
        <fullName evidence="4">ABC transporter permease</fullName>
    </recommendedName>
</protein>
<evidence type="ECO:0000313" key="3">
    <source>
        <dbReference type="Proteomes" id="UP000291189"/>
    </source>
</evidence>
<dbReference type="Proteomes" id="UP000291189">
    <property type="component" value="Unassembled WGS sequence"/>
</dbReference>
<accession>A0A4Q5J245</accession>
<dbReference type="AlphaFoldDB" id="A0A4Q5J245"/>
<keyword evidence="3" id="KW-1185">Reference proteome</keyword>
<feature type="transmembrane region" description="Helical" evidence="1">
    <location>
        <begin position="79"/>
        <end position="99"/>
    </location>
</feature>
<sequence>MTAATGSVLLLRQHLRRDRIIVPVWMGALVLMAFASASATETLFGTVQDRVRIAALVNDQAGLVALYGPILDPRSVGELAMSKLTVLYALFSCVLYVVVVRRHTRVEEESGRAELVAGTSTGRSAPLVAAVAEGAGVAVVLGMLVAAADALGGLPVAGSLWFGLAWAGTGLVATGTAAVACQLSPSARTCGAIAAALLTGAFVVRALGDAVDRLHWLSWFSPLGWNTQLRAWSDPRWWVPLLHVGVAAALVLAAQGMRAHRDLGSGLVEARPGRPGSTMASPWSLAVRLHRTSLVLWTVGAATMSLLFGAMAPGFDDLLSTGAGRELVDRLGGAFIAALLPIAAMAVTAFPISVVTRVTRDEAEGRAELALTSGASRAQWFAAPAVLGALAATWLLAVCGVSLWAGYRAAGGGATTPALAAALGWAPAVWVVVGVALVGLAARAGWVGWAALVGFVTLTLVGELLELPDWLVRLSPYSALPAYPVVAWDWTPFAVLVLVAAALTAGAGRWFGHRDVSVG</sequence>
<feature type="transmembrane region" description="Helical" evidence="1">
    <location>
        <begin position="190"/>
        <end position="208"/>
    </location>
</feature>
<dbReference type="RefSeq" id="WP_129987804.1">
    <property type="nucleotide sequence ID" value="NZ_SDPU01000023.1"/>
</dbReference>
<evidence type="ECO:0008006" key="4">
    <source>
        <dbReference type="Google" id="ProtNLM"/>
    </source>
</evidence>
<reference evidence="2 3" key="1">
    <citation type="submission" date="2019-01" db="EMBL/GenBank/DDBJ databases">
        <title>Nocardioides guangzhouensis sp. nov., an actinobacterium isolated from soil.</title>
        <authorList>
            <person name="Fu Y."/>
            <person name="Cai Y."/>
            <person name="Lin Z."/>
            <person name="Chen P."/>
        </authorList>
    </citation>
    <scope>NUCLEOTIDE SEQUENCE [LARGE SCALE GENOMIC DNA]</scope>
    <source>
        <strain evidence="2 3">NBRC 105384</strain>
    </source>
</reference>
<feature type="transmembrane region" description="Helical" evidence="1">
    <location>
        <begin position="20"/>
        <end position="39"/>
    </location>
</feature>
<proteinExistence type="predicted"/>
<dbReference type="OrthoDB" id="2014935at2"/>
<feature type="transmembrane region" description="Helical" evidence="1">
    <location>
        <begin position="160"/>
        <end position="183"/>
    </location>
</feature>
<feature type="transmembrane region" description="Helical" evidence="1">
    <location>
        <begin position="237"/>
        <end position="254"/>
    </location>
</feature>
<feature type="transmembrane region" description="Helical" evidence="1">
    <location>
        <begin position="419"/>
        <end position="439"/>
    </location>
</feature>
<organism evidence="2 3">
    <name type="scientific">Nocardioides iriomotensis</name>
    <dbReference type="NCBI Taxonomy" id="715784"/>
    <lineage>
        <taxon>Bacteria</taxon>
        <taxon>Bacillati</taxon>
        <taxon>Actinomycetota</taxon>
        <taxon>Actinomycetes</taxon>
        <taxon>Propionibacteriales</taxon>
        <taxon>Nocardioidaceae</taxon>
        <taxon>Nocardioides</taxon>
    </lineage>
</organism>
<keyword evidence="1" id="KW-1133">Transmembrane helix</keyword>
<feature type="transmembrane region" description="Helical" evidence="1">
    <location>
        <begin position="446"/>
        <end position="465"/>
    </location>
</feature>
<keyword evidence="1" id="KW-0812">Transmembrane</keyword>
<gene>
    <name evidence="2" type="ORF">ETU37_13240</name>
</gene>
<comment type="caution">
    <text evidence="2">The sequence shown here is derived from an EMBL/GenBank/DDBJ whole genome shotgun (WGS) entry which is preliminary data.</text>
</comment>